<dbReference type="WBParaSite" id="Hba_01086">
    <property type="protein sequence ID" value="Hba_01086"/>
    <property type="gene ID" value="Hba_01086"/>
</dbReference>
<organism evidence="3 4">
    <name type="scientific">Heterorhabditis bacteriophora</name>
    <name type="common">Entomopathogenic nematode worm</name>
    <dbReference type="NCBI Taxonomy" id="37862"/>
    <lineage>
        <taxon>Eukaryota</taxon>
        <taxon>Metazoa</taxon>
        <taxon>Ecdysozoa</taxon>
        <taxon>Nematoda</taxon>
        <taxon>Chromadorea</taxon>
        <taxon>Rhabditida</taxon>
        <taxon>Rhabditina</taxon>
        <taxon>Rhabditomorpha</taxon>
        <taxon>Strongyloidea</taxon>
        <taxon>Heterorhabditidae</taxon>
        <taxon>Heterorhabditis</taxon>
    </lineage>
</organism>
<proteinExistence type="predicted"/>
<name>A0A1I7W8W9_HETBA</name>
<dbReference type="AlphaFoldDB" id="A0A1I7W8W9"/>
<evidence type="ECO:0000256" key="1">
    <source>
        <dbReference type="ARBA" id="ARBA00020581"/>
    </source>
</evidence>
<evidence type="ECO:0000313" key="3">
    <source>
        <dbReference type="Proteomes" id="UP000095283"/>
    </source>
</evidence>
<protein>
    <recommendedName>
        <fullName evidence="1">Ribosome-recycling factor, mitochondrial</fullName>
    </recommendedName>
    <alternativeName>
        <fullName evidence="2">Ribosome-releasing factor, mitochondrial</fullName>
    </alternativeName>
</protein>
<dbReference type="InterPro" id="IPR036191">
    <property type="entry name" value="RRF_sf"/>
</dbReference>
<sequence length="155" mass="17477">MLRSSRSAVTVVSRLTISGTIQSQSRIHTSIAVSKVKKNEKKKDVCAFCSYFVASTVLHAVSSLHSSDSFVQKALAEMTEVERILKDELAKHFSLQVDLRVYEDITVKLENGQERKMSYLGRVSLKNSQLVMITMETRGSQLIEIRRKELLTEVA</sequence>
<evidence type="ECO:0000313" key="4">
    <source>
        <dbReference type="WBParaSite" id="Hba_01086"/>
    </source>
</evidence>
<evidence type="ECO:0000256" key="2">
    <source>
        <dbReference type="ARBA" id="ARBA00033107"/>
    </source>
</evidence>
<keyword evidence="3" id="KW-1185">Reference proteome</keyword>
<dbReference type="Proteomes" id="UP000095283">
    <property type="component" value="Unplaced"/>
</dbReference>
<accession>A0A1I7W8W9</accession>
<reference evidence="4" key="1">
    <citation type="submission" date="2016-11" db="UniProtKB">
        <authorList>
            <consortium name="WormBaseParasite"/>
        </authorList>
    </citation>
    <scope>IDENTIFICATION</scope>
</reference>
<dbReference type="SUPFAM" id="SSF55194">
    <property type="entry name" value="Ribosome recycling factor, RRF"/>
    <property type="match status" value="1"/>
</dbReference>